<evidence type="ECO:0000256" key="1">
    <source>
        <dbReference type="SAM" id="MobiDB-lite"/>
    </source>
</evidence>
<dbReference type="EMBL" id="VCQU01000002">
    <property type="protein sequence ID" value="NMN95073.1"/>
    <property type="molecule type" value="Genomic_DNA"/>
</dbReference>
<dbReference type="PROSITE" id="PS51257">
    <property type="entry name" value="PROKAR_LIPOPROTEIN"/>
    <property type="match status" value="1"/>
</dbReference>
<protein>
    <submittedName>
        <fullName evidence="4">Beta-lactamase family protein</fullName>
    </submittedName>
</protein>
<feature type="signal peptide" evidence="2">
    <location>
        <begin position="1"/>
        <end position="23"/>
    </location>
</feature>
<dbReference type="SUPFAM" id="SSF56601">
    <property type="entry name" value="beta-lactamase/transpeptidase-like"/>
    <property type="match status" value="1"/>
</dbReference>
<feature type="domain" description="Beta-lactamase-related" evidence="3">
    <location>
        <begin position="72"/>
        <end position="401"/>
    </location>
</feature>
<dbReference type="InterPro" id="IPR012338">
    <property type="entry name" value="Beta-lactam/transpept-like"/>
</dbReference>
<evidence type="ECO:0000256" key="2">
    <source>
        <dbReference type="SAM" id="SignalP"/>
    </source>
</evidence>
<keyword evidence="2" id="KW-0732">Signal</keyword>
<proteinExistence type="predicted"/>
<dbReference type="Proteomes" id="UP000535543">
    <property type="component" value="Unassembled WGS sequence"/>
</dbReference>
<accession>A0A848K8D9</accession>
<evidence type="ECO:0000313" key="5">
    <source>
        <dbReference type="Proteomes" id="UP000535543"/>
    </source>
</evidence>
<name>A0A848K8D9_9NOCA</name>
<feature type="chain" id="PRO_5038919020" evidence="2">
    <location>
        <begin position="24"/>
        <end position="417"/>
    </location>
</feature>
<reference evidence="4 5" key="1">
    <citation type="submission" date="2019-05" db="EMBL/GenBank/DDBJ databases">
        <authorList>
            <person name="Lee S.D."/>
        </authorList>
    </citation>
    <scope>NUCLEOTIDE SEQUENCE [LARGE SCALE GENOMIC DNA]</scope>
    <source>
        <strain evidence="4 5">YC2-7</strain>
    </source>
</reference>
<dbReference type="PANTHER" id="PTHR46825:SF7">
    <property type="entry name" value="D-ALANYL-D-ALANINE CARBOXYPEPTIDASE"/>
    <property type="match status" value="1"/>
</dbReference>
<keyword evidence="5" id="KW-1185">Reference proteome</keyword>
<organism evidence="4 5">
    <name type="scientific">Antrihabitans stalactiti</name>
    <dbReference type="NCBI Taxonomy" id="2584121"/>
    <lineage>
        <taxon>Bacteria</taxon>
        <taxon>Bacillati</taxon>
        <taxon>Actinomycetota</taxon>
        <taxon>Actinomycetes</taxon>
        <taxon>Mycobacteriales</taxon>
        <taxon>Nocardiaceae</taxon>
        <taxon>Antrihabitans</taxon>
    </lineage>
</organism>
<evidence type="ECO:0000259" key="3">
    <source>
        <dbReference type="Pfam" id="PF00144"/>
    </source>
</evidence>
<sequence>MMRWRSRSVSFFALVILVGGCTAAHSGEPSSEQPAAADVVKVSTPDTSPRPNDPGLDAKLAPVVSSAVALAEIPAAVVFVVTPSGSWAEAYGTRAFAGTDPVTVDDRFRVGSVTKTMVATVVLQLVEQGKLSLSDKVSKFYPEFPDGEEITIEQLLDMRSGLFSYTEDVSFNETLDDNPGYVWKPAELLAIATSHSPYFEPGNGFRYSNTNTVLVASIAQQVTGETLGDLLQERIFEPLGLHETSFPADGDHTMPVPSPRGYLYGTNVSALQTVQLPDAQLQAARTGALFPHDVTELDPSWIWAAGGVISTAADLATYARALVDGHLLTHEIDRLRIESLGQLDETNPATIRYGLGWMSFGPMIGHDGAIPGFQTFMGREPASGTTIVVFCTMRDSPTGVRPANEIAKNVFRALHEN</sequence>
<dbReference type="InterPro" id="IPR001466">
    <property type="entry name" value="Beta-lactam-related"/>
</dbReference>
<dbReference type="AlphaFoldDB" id="A0A848K8D9"/>
<reference evidence="4 5" key="2">
    <citation type="submission" date="2020-06" db="EMBL/GenBank/DDBJ databases">
        <title>Antribacter stalactiti gen. nov., sp. nov., a new member of the family Nacardiaceae isolated from a cave.</title>
        <authorList>
            <person name="Kim I.S."/>
        </authorList>
    </citation>
    <scope>NUCLEOTIDE SEQUENCE [LARGE SCALE GENOMIC DNA]</scope>
    <source>
        <strain evidence="4 5">YC2-7</strain>
    </source>
</reference>
<dbReference type="Gene3D" id="3.40.710.10">
    <property type="entry name" value="DD-peptidase/beta-lactamase superfamily"/>
    <property type="match status" value="1"/>
</dbReference>
<comment type="caution">
    <text evidence="4">The sequence shown here is derived from an EMBL/GenBank/DDBJ whole genome shotgun (WGS) entry which is preliminary data.</text>
</comment>
<dbReference type="PANTHER" id="PTHR46825">
    <property type="entry name" value="D-ALANYL-D-ALANINE-CARBOXYPEPTIDASE/ENDOPEPTIDASE AMPH"/>
    <property type="match status" value="1"/>
</dbReference>
<dbReference type="InterPro" id="IPR050491">
    <property type="entry name" value="AmpC-like"/>
</dbReference>
<evidence type="ECO:0000313" key="4">
    <source>
        <dbReference type="EMBL" id="NMN95073.1"/>
    </source>
</evidence>
<gene>
    <name evidence="4" type="ORF">FGL95_08500</name>
</gene>
<feature type="region of interest" description="Disordered" evidence="1">
    <location>
        <begin position="27"/>
        <end position="56"/>
    </location>
</feature>
<dbReference type="Pfam" id="PF00144">
    <property type="entry name" value="Beta-lactamase"/>
    <property type="match status" value="1"/>
</dbReference>